<dbReference type="OrthoDB" id="68328at2759"/>
<dbReference type="KEGG" id="nnu:104611727"/>
<evidence type="ECO:0000256" key="2">
    <source>
        <dbReference type="ARBA" id="ARBA00022737"/>
    </source>
</evidence>
<gene>
    <name evidence="5" type="primary">LOC104611727</name>
</gene>
<reference evidence="5" key="1">
    <citation type="submission" date="2025-08" db="UniProtKB">
        <authorList>
            <consortium name="RefSeq"/>
        </authorList>
    </citation>
    <scope>IDENTIFICATION</scope>
</reference>
<organism evidence="4 5">
    <name type="scientific">Nelumbo nucifera</name>
    <name type="common">Sacred lotus</name>
    <dbReference type="NCBI Taxonomy" id="4432"/>
    <lineage>
        <taxon>Eukaryota</taxon>
        <taxon>Viridiplantae</taxon>
        <taxon>Streptophyta</taxon>
        <taxon>Embryophyta</taxon>
        <taxon>Tracheophyta</taxon>
        <taxon>Spermatophyta</taxon>
        <taxon>Magnoliopsida</taxon>
        <taxon>Proteales</taxon>
        <taxon>Nelumbonaceae</taxon>
        <taxon>Nelumbo</taxon>
    </lineage>
</organism>
<dbReference type="SUPFAM" id="SSF117281">
    <property type="entry name" value="Kelch motif"/>
    <property type="match status" value="1"/>
</dbReference>
<dbReference type="GeneID" id="104611727"/>
<keyword evidence="1" id="KW-0880">Kelch repeat</keyword>
<proteinExistence type="predicted"/>
<dbReference type="SUPFAM" id="SSF81383">
    <property type="entry name" value="F-box domain"/>
    <property type="match status" value="1"/>
</dbReference>
<dbReference type="RefSeq" id="XP_010277223.1">
    <property type="nucleotide sequence ID" value="XM_010278921.2"/>
</dbReference>
<dbReference type="InterPro" id="IPR001810">
    <property type="entry name" value="F-box_dom"/>
</dbReference>
<dbReference type="OMA" id="CYFACEA"/>
<feature type="compositionally biased region" description="Polar residues" evidence="3">
    <location>
        <begin position="9"/>
        <end position="20"/>
    </location>
</feature>
<dbReference type="AlphaFoldDB" id="A0A1U8B828"/>
<dbReference type="Pfam" id="PF00646">
    <property type="entry name" value="F-box"/>
    <property type="match status" value="1"/>
</dbReference>
<accession>A0A1U8B828</accession>
<evidence type="ECO:0000256" key="3">
    <source>
        <dbReference type="SAM" id="MobiDB-lite"/>
    </source>
</evidence>
<dbReference type="InterPro" id="IPR015915">
    <property type="entry name" value="Kelch-typ_b-propeller"/>
</dbReference>
<keyword evidence="4" id="KW-1185">Reference proteome</keyword>
<evidence type="ECO:0000313" key="4">
    <source>
        <dbReference type="Proteomes" id="UP000189703"/>
    </source>
</evidence>
<dbReference type="CDD" id="cd22152">
    <property type="entry name" value="F-box_AtAFR-like"/>
    <property type="match status" value="1"/>
</dbReference>
<evidence type="ECO:0000313" key="5">
    <source>
        <dbReference type="RefSeq" id="XP_010277223.1"/>
    </source>
</evidence>
<protein>
    <submittedName>
        <fullName evidence="5">F-box/kelch-repeat protein SKIP4</fullName>
    </submittedName>
</protein>
<sequence>MEPLENEQVDSGQTKPAHTSLISGLPDDIALICLSRVPRRYHPLLKCVSKRWRVLVCSEEFHSYRRVHSLEESWIYALCKDKSEQICCYVLDPTASRRCWKLLQSPPPKCLKRKGMACEVLGKRFYLLGGCSWSEDAADEVYCYDASKNTWEEAAPLSTGRCYCVCEALHEKLYAIGGVVSNSGTPHSWDTYDQHTNSWSSHSDSKIVHDVQDSVVFEGKIYIRCCSFTTVPHASAILYEPSSETWQHVDADMASGWKGPAVVVDETLFVLDQSSGTRLMMWQHENRDWVPVGRLSPLLTRPPCRLVAIGKSIFIIGKGLSTVVIDLDNARNVGGALVSTSIPTLTSDVDVISCKLLSI</sequence>
<dbReference type="Proteomes" id="UP000189703">
    <property type="component" value="Unplaced"/>
</dbReference>
<feature type="region of interest" description="Disordered" evidence="3">
    <location>
        <begin position="1"/>
        <end position="20"/>
    </location>
</feature>
<dbReference type="PANTHER" id="PTHR46344">
    <property type="entry name" value="OS02G0202900 PROTEIN"/>
    <property type="match status" value="1"/>
</dbReference>
<dbReference type="Pfam" id="PF25210">
    <property type="entry name" value="Kelch_FKB95"/>
    <property type="match status" value="1"/>
</dbReference>
<name>A0A1U8B828_NELNU</name>
<dbReference type="PANTHER" id="PTHR46344:SF26">
    <property type="entry name" value="F-BOX DOMAIN-CONTAINING PROTEIN"/>
    <property type="match status" value="1"/>
</dbReference>
<dbReference type="FunCoup" id="A0A1U8B828">
    <property type="interactions" value="364"/>
</dbReference>
<dbReference type="eggNOG" id="KOG1072">
    <property type="taxonomic scope" value="Eukaryota"/>
</dbReference>
<dbReference type="InterPro" id="IPR057499">
    <property type="entry name" value="Kelch_FKB95"/>
</dbReference>
<evidence type="ECO:0000256" key="1">
    <source>
        <dbReference type="ARBA" id="ARBA00022441"/>
    </source>
</evidence>
<dbReference type="SMART" id="SM00256">
    <property type="entry name" value="FBOX"/>
    <property type="match status" value="1"/>
</dbReference>
<dbReference type="InterPro" id="IPR036047">
    <property type="entry name" value="F-box-like_dom_sf"/>
</dbReference>
<dbReference type="Gene3D" id="2.120.10.80">
    <property type="entry name" value="Kelch-type beta propeller"/>
    <property type="match status" value="1"/>
</dbReference>
<keyword evidence="2" id="KW-0677">Repeat</keyword>